<gene>
    <name evidence="5" type="ORF">UA08_04895</name>
</gene>
<keyword evidence="4" id="KW-0732">Signal</keyword>
<reference evidence="5 6" key="1">
    <citation type="submission" date="2015-06" db="EMBL/GenBank/DDBJ databases">
        <title>Talaromyces atroroseus IBT 11181 draft genome.</title>
        <authorList>
            <person name="Rasmussen K.B."/>
            <person name="Rasmussen S."/>
            <person name="Petersen B."/>
            <person name="Sicheritz-Ponten T."/>
            <person name="Mortensen U.H."/>
            <person name="Thrane U."/>
        </authorList>
    </citation>
    <scope>NUCLEOTIDE SEQUENCE [LARGE SCALE GENOMIC DNA]</scope>
    <source>
        <strain evidence="5 6">IBT 11181</strain>
    </source>
</reference>
<feature type="chain" id="PRO_5012443268" evidence="4">
    <location>
        <begin position="19"/>
        <end position="150"/>
    </location>
</feature>
<keyword evidence="6" id="KW-1185">Reference proteome</keyword>
<accession>A0A225AZV2</accession>
<dbReference type="SUPFAM" id="SSF50685">
    <property type="entry name" value="Barwin-like endoglucanases"/>
    <property type="match status" value="1"/>
</dbReference>
<keyword evidence="3" id="KW-0964">Secreted</keyword>
<comment type="similarity">
    <text evidence="2">Belongs to the cerato-platanin family.</text>
</comment>
<dbReference type="InterPro" id="IPR010829">
    <property type="entry name" value="Cerato-platanin"/>
</dbReference>
<dbReference type="InterPro" id="IPR036908">
    <property type="entry name" value="RlpA-like_sf"/>
</dbReference>
<evidence type="ECO:0000313" key="6">
    <source>
        <dbReference type="Proteomes" id="UP000214365"/>
    </source>
</evidence>
<dbReference type="Pfam" id="PF07249">
    <property type="entry name" value="Cerato-platanin"/>
    <property type="match status" value="1"/>
</dbReference>
<dbReference type="AlphaFoldDB" id="A0A225AZV2"/>
<comment type="subcellular location">
    <subcellularLocation>
        <location evidence="1">Secreted</location>
    </subcellularLocation>
</comment>
<comment type="caution">
    <text evidence="5">The sequence shown here is derived from an EMBL/GenBank/DDBJ whole genome shotgun (WGS) entry which is preliminary data.</text>
</comment>
<organism evidence="5 6">
    <name type="scientific">Talaromyces atroroseus</name>
    <dbReference type="NCBI Taxonomy" id="1441469"/>
    <lineage>
        <taxon>Eukaryota</taxon>
        <taxon>Fungi</taxon>
        <taxon>Dikarya</taxon>
        <taxon>Ascomycota</taxon>
        <taxon>Pezizomycotina</taxon>
        <taxon>Eurotiomycetes</taxon>
        <taxon>Eurotiomycetidae</taxon>
        <taxon>Eurotiales</taxon>
        <taxon>Trichocomaceae</taxon>
        <taxon>Talaromyces</taxon>
        <taxon>Talaromyces sect. Trachyspermi</taxon>
    </lineage>
</organism>
<dbReference type="RefSeq" id="XP_020120126.1">
    <property type="nucleotide sequence ID" value="XM_020267214.1"/>
</dbReference>
<evidence type="ECO:0000256" key="3">
    <source>
        <dbReference type="ARBA" id="ARBA00022525"/>
    </source>
</evidence>
<sequence length="150" mass="15162">MMNLILAGAFMAFFTANASPTTTSSTTGTGTSINVQYDTTYDNSAESINSVSCSDGTNGLGTKGYNTLGAVPGYPLVGAAPTISGWNSANCGACYSITYAGTTIYVTAVDAATDSFVLSQEAMDRLTGNQAVALGHVTATYADADASNCA</sequence>
<dbReference type="GeneID" id="31004650"/>
<evidence type="ECO:0000313" key="5">
    <source>
        <dbReference type="EMBL" id="OKL60005.1"/>
    </source>
</evidence>
<evidence type="ECO:0000256" key="2">
    <source>
        <dbReference type="ARBA" id="ARBA00010421"/>
    </source>
</evidence>
<dbReference type="OrthoDB" id="4898945at2759"/>
<dbReference type="CDD" id="cd22778">
    <property type="entry name" value="DPBB_CEPL-like"/>
    <property type="match status" value="1"/>
</dbReference>
<proteinExistence type="inferred from homology"/>
<name>A0A225AZV2_TALAT</name>
<protein>
    <submittedName>
        <fullName evidence="5">Allergen Asp f 15</fullName>
    </submittedName>
</protein>
<dbReference type="EMBL" id="LFMY01000006">
    <property type="protein sequence ID" value="OKL60005.1"/>
    <property type="molecule type" value="Genomic_DNA"/>
</dbReference>
<feature type="signal peptide" evidence="4">
    <location>
        <begin position="1"/>
        <end position="18"/>
    </location>
</feature>
<evidence type="ECO:0000256" key="4">
    <source>
        <dbReference type="SAM" id="SignalP"/>
    </source>
</evidence>
<dbReference type="Proteomes" id="UP000214365">
    <property type="component" value="Unassembled WGS sequence"/>
</dbReference>
<dbReference type="GO" id="GO:0005576">
    <property type="term" value="C:extracellular region"/>
    <property type="evidence" value="ECO:0007669"/>
    <property type="project" value="UniProtKB-SubCell"/>
</dbReference>
<dbReference type="Gene3D" id="2.40.40.10">
    <property type="entry name" value="RlpA-like domain"/>
    <property type="match status" value="1"/>
</dbReference>
<evidence type="ECO:0000256" key="1">
    <source>
        <dbReference type="ARBA" id="ARBA00004613"/>
    </source>
</evidence>